<dbReference type="RefSeq" id="WP_407340359.1">
    <property type="nucleotide sequence ID" value="NZ_CP136862.1"/>
</dbReference>
<dbReference type="EMBL" id="CP136862">
    <property type="protein sequence ID" value="WOJ90771.1"/>
    <property type="molecule type" value="Genomic_DNA"/>
</dbReference>
<feature type="region of interest" description="Disordered" evidence="1">
    <location>
        <begin position="1"/>
        <end position="28"/>
    </location>
</feature>
<sequence>MVKTRRQEHDPRFSERDNPEAKIWDRRPDERSIQDLKQHVIQTGKPDEWKWHCHSTPPIGSRMPELIAEDIDIPERLRSVVGAAPCPLCSLRGPKYFHGMLVFYRQEKALRVIGRECGRNFYGDGFEAEIKASRLRRADDSALGFLIDNLGTVRDLRRSITLLLPRARHFDMLRSKVIDTITKKSC</sequence>
<gene>
    <name evidence="2" type="ORF">RZS28_05645</name>
</gene>
<organism evidence="2 3">
    <name type="scientific">Methylocapsa polymorpha</name>
    <dbReference type="NCBI Taxonomy" id="3080828"/>
    <lineage>
        <taxon>Bacteria</taxon>
        <taxon>Pseudomonadati</taxon>
        <taxon>Pseudomonadota</taxon>
        <taxon>Alphaproteobacteria</taxon>
        <taxon>Hyphomicrobiales</taxon>
        <taxon>Beijerinckiaceae</taxon>
        <taxon>Methylocapsa</taxon>
    </lineage>
</organism>
<evidence type="ECO:0000313" key="2">
    <source>
        <dbReference type="EMBL" id="WOJ90771.1"/>
    </source>
</evidence>
<evidence type="ECO:0000313" key="3">
    <source>
        <dbReference type="Proteomes" id="UP001626536"/>
    </source>
</evidence>
<accession>A0ABZ0HVH7</accession>
<proteinExistence type="predicted"/>
<evidence type="ECO:0000256" key="1">
    <source>
        <dbReference type="SAM" id="MobiDB-lite"/>
    </source>
</evidence>
<protein>
    <submittedName>
        <fullName evidence="2">Uncharacterized protein</fullName>
    </submittedName>
</protein>
<name>A0ABZ0HVH7_9HYPH</name>
<dbReference type="Proteomes" id="UP001626536">
    <property type="component" value="Chromosome"/>
</dbReference>
<keyword evidence="3" id="KW-1185">Reference proteome</keyword>
<reference evidence="2 3" key="1">
    <citation type="submission" date="2023-10" db="EMBL/GenBank/DDBJ databases">
        <title>Novel methanotroph of the genus Methylocapsa from a subarctic wetland.</title>
        <authorList>
            <person name="Belova S.E."/>
            <person name="Oshkin I.Y."/>
            <person name="Miroshnikov K."/>
            <person name="Dedysh S.N."/>
        </authorList>
    </citation>
    <scope>NUCLEOTIDE SEQUENCE [LARGE SCALE GENOMIC DNA]</scope>
    <source>
        <strain evidence="2 3">RX1</strain>
    </source>
</reference>